<keyword evidence="9 15" id="KW-0663">Pyridoxal phosphate</keyword>
<keyword evidence="8 14" id="KW-0479">Metal-binding</keyword>
<evidence type="ECO:0000313" key="17">
    <source>
        <dbReference type="EMBL" id="EIJ44180.1"/>
    </source>
</evidence>
<dbReference type="SFLD" id="SFLDF00314">
    <property type="entry name" value="L-lysine_2_3-aminomutase_(yjeK"/>
    <property type="match status" value="1"/>
</dbReference>
<evidence type="ECO:0000256" key="13">
    <source>
        <dbReference type="ARBA" id="ARBA00030756"/>
    </source>
</evidence>
<dbReference type="STRING" id="395493.BegalDRAFT_3362"/>
<dbReference type="AlphaFoldDB" id="I3CKN7"/>
<sequence length="333" mass="37330">MMTPLTLVHDFPQNTWQTALQQAIRDPAILLKQLDLPLSLLNQVYNPARFALRVPQGYVARMRKADPHDPLLRQVLPLVAEQENIAGFVLDPVGDHIAEKHAGLLHKYQGRVLLVTTGACAIHCRYCFRQHFAYGDAHPLQSPAVWDYLQRHTDIKEVILSGGDPLTLSDKRLTDCIQRLASLSHIQRLRIHSRLPVVLPERITPELLQLLTQSRLQPVLVIHSNHPNELDTTVVTALKQLADAGISLLNQAVLLKGVNDNIATLVQLSEALFQARVMPYYLNLLDRTQGTAHFEVNLSTAQHLLEGLRRQLSGYLVPKLVQEIAGAPYKVPV</sequence>
<feature type="binding site" evidence="14">
    <location>
        <position position="124"/>
    </location>
    <ligand>
        <name>[4Fe-4S] cluster</name>
        <dbReference type="ChEBI" id="CHEBI:49883"/>
        <note>4Fe-4S-S-AdoMet</note>
    </ligand>
</feature>
<evidence type="ECO:0000256" key="5">
    <source>
        <dbReference type="ARBA" id="ARBA00022363"/>
    </source>
</evidence>
<dbReference type="RefSeq" id="WP_002692012.1">
    <property type="nucleotide sequence ID" value="NZ_JH600070.1"/>
</dbReference>
<dbReference type="Pfam" id="PF04055">
    <property type="entry name" value="Radical_SAM"/>
    <property type="match status" value="1"/>
</dbReference>
<dbReference type="CDD" id="cd01335">
    <property type="entry name" value="Radical_SAM"/>
    <property type="match status" value="1"/>
</dbReference>
<evidence type="ECO:0000259" key="16">
    <source>
        <dbReference type="PROSITE" id="PS51918"/>
    </source>
</evidence>
<dbReference type="InterPro" id="IPR007197">
    <property type="entry name" value="rSAM"/>
</dbReference>
<keyword evidence="7" id="KW-0949">S-adenosyl-L-methionine</keyword>
<evidence type="ECO:0000256" key="8">
    <source>
        <dbReference type="ARBA" id="ARBA00022723"/>
    </source>
</evidence>
<accession>I3CKN7</accession>
<keyword evidence="18" id="KW-1185">Reference proteome</keyword>
<dbReference type="InterPro" id="IPR013785">
    <property type="entry name" value="Aldolase_TIM"/>
</dbReference>
<dbReference type="HOGENOM" id="CLU_032161_2_0_6"/>
<comment type="similarity">
    <text evidence="4">Belongs to the radical SAM superfamily. KamA family.</text>
</comment>
<dbReference type="InterPro" id="IPR003739">
    <property type="entry name" value="Lys_aminomutase/Glu_NH3_mut"/>
</dbReference>
<evidence type="ECO:0000256" key="2">
    <source>
        <dbReference type="ARBA" id="ARBA00001933"/>
    </source>
</evidence>
<dbReference type="NCBIfam" id="TIGR03821">
    <property type="entry name" value="EFP_modif_epmB"/>
    <property type="match status" value="1"/>
</dbReference>
<dbReference type="OrthoDB" id="9770937at2"/>
<evidence type="ECO:0000256" key="1">
    <source>
        <dbReference type="ARBA" id="ARBA00001352"/>
    </source>
</evidence>
<reference evidence="17 18" key="1">
    <citation type="submission" date="2011-11" db="EMBL/GenBank/DDBJ databases">
        <title>Improved High-Quality Draft sequence of Beggiatoa alba B18lD.</title>
        <authorList>
            <consortium name="US DOE Joint Genome Institute"/>
            <person name="Lucas S."/>
            <person name="Han J."/>
            <person name="Lapidus A."/>
            <person name="Cheng J.-F."/>
            <person name="Goodwin L."/>
            <person name="Pitluck S."/>
            <person name="Peters L."/>
            <person name="Mikhailova N."/>
            <person name="Held B."/>
            <person name="Detter J.C."/>
            <person name="Han C."/>
            <person name="Tapia R."/>
            <person name="Land M."/>
            <person name="Hauser L."/>
            <person name="Kyrpides N."/>
            <person name="Ivanova N."/>
            <person name="Pagani I."/>
            <person name="Samuel K."/>
            <person name="Teske A."/>
            <person name="Mueller J."/>
            <person name="Woyke T."/>
        </authorList>
    </citation>
    <scope>NUCLEOTIDE SEQUENCE [LARGE SCALE GENOMIC DNA]</scope>
    <source>
        <strain evidence="17 18">B18LD</strain>
    </source>
</reference>
<evidence type="ECO:0000256" key="4">
    <source>
        <dbReference type="ARBA" id="ARBA00008703"/>
    </source>
</evidence>
<dbReference type="GO" id="GO:0016853">
    <property type="term" value="F:isomerase activity"/>
    <property type="evidence" value="ECO:0007669"/>
    <property type="project" value="UniProtKB-KW"/>
</dbReference>
<dbReference type="SFLD" id="SFLDS00029">
    <property type="entry name" value="Radical_SAM"/>
    <property type="match status" value="1"/>
</dbReference>
<dbReference type="SUPFAM" id="SSF102114">
    <property type="entry name" value="Radical SAM enzymes"/>
    <property type="match status" value="1"/>
</dbReference>
<dbReference type="SFLD" id="SFLDG01070">
    <property type="entry name" value="PLP-dependent"/>
    <property type="match status" value="1"/>
</dbReference>
<evidence type="ECO:0000256" key="10">
    <source>
        <dbReference type="ARBA" id="ARBA00023004"/>
    </source>
</evidence>
<gene>
    <name evidence="17" type="ORF">BegalDRAFT_3362</name>
</gene>
<dbReference type="PIRSF" id="PIRSF004911">
    <property type="entry name" value="DUF160"/>
    <property type="match status" value="1"/>
</dbReference>
<feature type="binding site" evidence="14">
    <location>
        <position position="120"/>
    </location>
    <ligand>
        <name>[4Fe-4S] cluster</name>
        <dbReference type="ChEBI" id="CHEBI:49883"/>
        <note>4Fe-4S-S-AdoMet</note>
    </ligand>
</feature>
<evidence type="ECO:0000256" key="9">
    <source>
        <dbReference type="ARBA" id="ARBA00022898"/>
    </source>
</evidence>
<keyword evidence="11 14" id="KW-0411">Iron-sulfur</keyword>
<evidence type="ECO:0000256" key="14">
    <source>
        <dbReference type="PIRSR" id="PIRSR004911-1"/>
    </source>
</evidence>
<keyword evidence="12" id="KW-0413">Isomerase</keyword>
<dbReference type="GO" id="GO:0051539">
    <property type="term" value="F:4 iron, 4 sulfur cluster binding"/>
    <property type="evidence" value="ECO:0007669"/>
    <property type="project" value="UniProtKB-KW"/>
</dbReference>
<protein>
    <recommendedName>
        <fullName evidence="5">L-lysine 2,3-aminomutase</fullName>
    </recommendedName>
    <alternativeName>
        <fullName evidence="13">EF-P post-translational modification enzyme B</fullName>
    </alternativeName>
</protein>
<dbReference type="PANTHER" id="PTHR30538">
    <property type="entry name" value="LYSINE 2,3-AMINOMUTASE-RELATED"/>
    <property type="match status" value="1"/>
</dbReference>
<dbReference type="InterPro" id="IPR058240">
    <property type="entry name" value="rSAM_sf"/>
</dbReference>
<evidence type="ECO:0000256" key="3">
    <source>
        <dbReference type="ARBA" id="ARBA00001966"/>
    </source>
</evidence>
<dbReference type="eggNOG" id="COG1509">
    <property type="taxonomic scope" value="Bacteria"/>
</dbReference>
<dbReference type="EMBL" id="JH600070">
    <property type="protein sequence ID" value="EIJ44180.1"/>
    <property type="molecule type" value="Genomic_DNA"/>
</dbReference>
<evidence type="ECO:0000256" key="12">
    <source>
        <dbReference type="ARBA" id="ARBA00023235"/>
    </source>
</evidence>
<dbReference type="InterPro" id="IPR022462">
    <property type="entry name" value="EpmB"/>
</dbReference>
<feature type="binding site" evidence="14">
    <location>
        <position position="127"/>
    </location>
    <ligand>
        <name>[4Fe-4S] cluster</name>
        <dbReference type="ChEBI" id="CHEBI:49883"/>
        <note>4Fe-4S-S-AdoMet</note>
    </ligand>
</feature>
<evidence type="ECO:0000256" key="11">
    <source>
        <dbReference type="ARBA" id="ARBA00023014"/>
    </source>
</evidence>
<organism evidence="17 18">
    <name type="scientific">Beggiatoa alba B18LD</name>
    <dbReference type="NCBI Taxonomy" id="395493"/>
    <lineage>
        <taxon>Bacteria</taxon>
        <taxon>Pseudomonadati</taxon>
        <taxon>Pseudomonadota</taxon>
        <taxon>Gammaproteobacteria</taxon>
        <taxon>Thiotrichales</taxon>
        <taxon>Thiotrichaceae</taxon>
        <taxon>Beggiatoa</taxon>
    </lineage>
</organism>
<feature type="domain" description="Radical SAM core" evidence="16">
    <location>
        <begin position="106"/>
        <end position="316"/>
    </location>
</feature>
<evidence type="ECO:0000256" key="6">
    <source>
        <dbReference type="ARBA" id="ARBA00022485"/>
    </source>
</evidence>
<comment type="catalytic activity">
    <reaction evidence="1">
        <text>L-lysine = D-beta-lysine</text>
        <dbReference type="Rhea" id="RHEA:44148"/>
        <dbReference type="ChEBI" id="CHEBI:32551"/>
        <dbReference type="ChEBI" id="CHEBI:84138"/>
    </reaction>
</comment>
<dbReference type="Proteomes" id="UP000005744">
    <property type="component" value="Unassembled WGS sequence"/>
</dbReference>
<keyword evidence="10" id="KW-0408">Iron</keyword>
<comment type="cofactor">
    <cofactor evidence="2 15">
        <name>pyridoxal 5'-phosphate</name>
        <dbReference type="ChEBI" id="CHEBI:597326"/>
    </cofactor>
</comment>
<proteinExistence type="inferred from homology"/>
<feature type="modified residue" description="N6-(pyridoxal phosphate)lysine" evidence="15">
    <location>
        <position position="330"/>
    </location>
</feature>
<dbReference type="NCBIfam" id="TIGR00238">
    <property type="entry name" value="KamA family radical SAM protein"/>
    <property type="match status" value="1"/>
</dbReference>
<keyword evidence="6 14" id="KW-0004">4Fe-4S</keyword>
<evidence type="ECO:0000256" key="15">
    <source>
        <dbReference type="PIRSR" id="PIRSR603739-50"/>
    </source>
</evidence>
<evidence type="ECO:0000313" key="18">
    <source>
        <dbReference type="Proteomes" id="UP000005744"/>
    </source>
</evidence>
<dbReference type="GO" id="GO:0046872">
    <property type="term" value="F:metal ion binding"/>
    <property type="evidence" value="ECO:0007669"/>
    <property type="project" value="UniProtKB-KW"/>
</dbReference>
<name>I3CKN7_9GAMM</name>
<dbReference type="Gene3D" id="3.20.20.70">
    <property type="entry name" value="Aldolase class I"/>
    <property type="match status" value="1"/>
</dbReference>
<evidence type="ECO:0000256" key="7">
    <source>
        <dbReference type="ARBA" id="ARBA00022691"/>
    </source>
</evidence>
<dbReference type="PANTHER" id="PTHR30538:SF1">
    <property type="entry name" value="L-LYSINE 2,3-AMINOMUTASE"/>
    <property type="match status" value="1"/>
</dbReference>
<comment type="cofactor">
    <cofactor evidence="3">
        <name>[4Fe-4S] cluster</name>
        <dbReference type="ChEBI" id="CHEBI:49883"/>
    </cofactor>
</comment>
<dbReference type="PROSITE" id="PS51918">
    <property type="entry name" value="RADICAL_SAM"/>
    <property type="match status" value="1"/>
</dbReference>